<dbReference type="Proteomes" id="UP000004162">
    <property type="component" value="Unassembled WGS sequence"/>
</dbReference>
<dbReference type="AlphaFoldDB" id="Q0YRH4"/>
<reference evidence="2 3" key="1">
    <citation type="submission" date="2006-07" db="EMBL/GenBank/DDBJ databases">
        <title>Annotation of the draft genome assembly of Chlorobium ferroxidans DSM 13031.</title>
        <authorList>
            <consortium name="US DOE Joint Genome Institute (JGI-ORNL)"/>
            <person name="Larimer F."/>
            <person name="Land M."/>
            <person name="Hauser L."/>
        </authorList>
    </citation>
    <scope>NUCLEOTIDE SEQUENCE [LARGE SCALE GENOMIC DNA]</scope>
    <source>
        <strain evidence="2 3">DSM 13031</strain>
    </source>
</reference>
<dbReference type="EMBL" id="AASE01000010">
    <property type="protein sequence ID" value="EAT58920.1"/>
    <property type="molecule type" value="Genomic_DNA"/>
</dbReference>
<dbReference type="InterPro" id="IPR050678">
    <property type="entry name" value="DNA_Partitioning_ATPase"/>
</dbReference>
<proteinExistence type="predicted"/>
<dbReference type="CDD" id="cd02042">
    <property type="entry name" value="ParAB_family"/>
    <property type="match status" value="1"/>
</dbReference>
<comment type="caution">
    <text evidence="2">The sequence shown here is derived from an EMBL/GenBank/DDBJ whole genome shotgun (WGS) entry which is preliminary data.</text>
</comment>
<evidence type="ECO:0000313" key="2">
    <source>
        <dbReference type="EMBL" id="EAT58920.1"/>
    </source>
</evidence>
<dbReference type="SUPFAM" id="SSF52540">
    <property type="entry name" value="P-loop containing nucleoside triphosphate hydrolases"/>
    <property type="match status" value="1"/>
</dbReference>
<keyword evidence="3" id="KW-1185">Reference proteome</keyword>
<dbReference type="RefSeq" id="WP_006366448.1">
    <property type="nucleotide sequence ID" value="NZ_AASE01000010.1"/>
</dbReference>
<evidence type="ECO:0000259" key="1">
    <source>
        <dbReference type="Pfam" id="PF13614"/>
    </source>
</evidence>
<dbReference type="InterPro" id="IPR025669">
    <property type="entry name" value="AAA_dom"/>
</dbReference>
<dbReference type="Pfam" id="PF13614">
    <property type="entry name" value="AAA_31"/>
    <property type="match status" value="1"/>
</dbReference>
<accession>Q0YRH4</accession>
<gene>
    <name evidence="2" type="ORF">CferDRAFT_0861</name>
</gene>
<dbReference type="Gene3D" id="3.40.50.300">
    <property type="entry name" value="P-loop containing nucleotide triphosphate hydrolases"/>
    <property type="match status" value="1"/>
</dbReference>
<organism evidence="2 3">
    <name type="scientific">Chlorobium ferrooxidans DSM 13031</name>
    <dbReference type="NCBI Taxonomy" id="377431"/>
    <lineage>
        <taxon>Bacteria</taxon>
        <taxon>Pseudomonadati</taxon>
        <taxon>Chlorobiota</taxon>
        <taxon>Chlorobiia</taxon>
        <taxon>Chlorobiales</taxon>
        <taxon>Chlorobiaceae</taxon>
        <taxon>Chlorobium/Pelodictyon group</taxon>
        <taxon>Chlorobium</taxon>
    </lineage>
</organism>
<sequence>MKTIALYSIKGGVGKTATAVNLSYLASLHTSPTLICDLDPQGASSYYFRIAASKKYNSEKFLKGSNKIYSNIKATDFEHLDLLPSDFSYRNLDIELFEEKNPKKKLKKNIKELSEEYKVIFFDCPPNLTLLSESVFAASDVILVPMIPTTLSIRTYNQLKEFFETHNLDSSRIRPFFTMVEKQKKMHRDILSEFRNYPNFLSQTIPYSSDVEKMGIYRAPIHAVSPNAPAAKAYKALWEELEAILDKTDSVY</sequence>
<feature type="domain" description="AAA" evidence="1">
    <location>
        <begin position="1"/>
        <end position="165"/>
    </location>
</feature>
<evidence type="ECO:0000313" key="3">
    <source>
        <dbReference type="Proteomes" id="UP000004162"/>
    </source>
</evidence>
<name>Q0YRH4_9CHLB</name>
<dbReference type="InterPro" id="IPR027417">
    <property type="entry name" value="P-loop_NTPase"/>
</dbReference>
<dbReference type="PANTHER" id="PTHR13696:SF52">
    <property type="entry name" value="PARA FAMILY PROTEIN CT_582"/>
    <property type="match status" value="1"/>
</dbReference>
<dbReference type="PANTHER" id="PTHR13696">
    <property type="entry name" value="P-LOOP CONTAINING NUCLEOSIDE TRIPHOSPHATE HYDROLASE"/>
    <property type="match status" value="1"/>
</dbReference>
<reference evidence="2 3" key="2">
    <citation type="submission" date="2006-07" db="EMBL/GenBank/DDBJ databases">
        <title>Sequencing of the draft genome and assembly of Chlorobium ferroxidans DSM 13031.</title>
        <authorList>
            <consortium name="US DOE Joint Genome Institute (JGI-PGF)"/>
            <person name="Copeland A."/>
            <person name="Lucas S."/>
            <person name="Lapidus A."/>
            <person name="Barry K."/>
            <person name="Glavina del Rio T."/>
            <person name="Dalin E."/>
            <person name="Tice H."/>
            <person name="Bruce D."/>
            <person name="Pitluck S."/>
            <person name="Richardson P."/>
        </authorList>
    </citation>
    <scope>NUCLEOTIDE SEQUENCE [LARGE SCALE GENOMIC DNA]</scope>
    <source>
        <strain evidence="2 3">DSM 13031</strain>
    </source>
</reference>
<protein>
    <submittedName>
        <fullName evidence="2">Cobyrinic acid a,c-diamide synthase</fullName>
    </submittedName>
</protein>
<dbReference type="OrthoDB" id="9815116at2"/>